<dbReference type="Gene3D" id="3.90.1570.10">
    <property type="entry name" value="tt1808, chain A"/>
    <property type="match status" value="1"/>
</dbReference>
<organism evidence="2 3">
    <name type="scientific">Thiothrix winogradskyi</name>
    <dbReference type="NCBI Taxonomy" id="96472"/>
    <lineage>
        <taxon>Bacteria</taxon>
        <taxon>Pseudomonadati</taxon>
        <taxon>Pseudomonadota</taxon>
        <taxon>Gammaproteobacteria</taxon>
        <taxon>Thiotrichales</taxon>
        <taxon>Thiotrichaceae</taxon>
        <taxon>Thiothrix</taxon>
    </lineage>
</organism>
<proteinExistence type="predicted"/>
<accession>A0ABY3SXR5</accession>
<dbReference type="InterPro" id="IPR008538">
    <property type="entry name" value="Uma2"/>
</dbReference>
<evidence type="ECO:0000313" key="3">
    <source>
        <dbReference type="Proteomes" id="UP001054801"/>
    </source>
</evidence>
<dbReference type="Pfam" id="PF05685">
    <property type="entry name" value="Uma2"/>
    <property type="match status" value="1"/>
</dbReference>
<keyword evidence="3" id="KW-1185">Reference proteome</keyword>
<dbReference type="GO" id="GO:0004519">
    <property type="term" value="F:endonuclease activity"/>
    <property type="evidence" value="ECO:0007669"/>
    <property type="project" value="UniProtKB-KW"/>
</dbReference>
<dbReference type="RefSeq" id="WP_236498731.1">
    <property type="nucleotide sequence ID" value="NZ_CP091244.1"/>
</dbReference>
<keyword evidence="2" id="KW-0540">Nuclease</keyword>
<dbReference type="InterPro" id="IPR012296">
    <property type="entry name" value="Nuclease_put_TT1808"/>
</dbReference>
<evidence type="ECO:0000313" key="2">
    <source>
        <dbReference type="EMBL" id="UJS24317.1"/>
    </source>
</evidence>
<sequence>MNWQEVCTNPALQNLPYKMELNRQGQIIMSPASVRHVIFQARIIALLNKQAGDWLVVPEFPVETADGVKVADVGLLTMEQAITIKNNITSAFAPVICVEVLSPSNTLAEMNHKKTLYFEKGAEEFWLCDQMGNMTFYDQNGELSTSKKVSYFPSNIDF</sequence>
<dbReference type="Proteomes" id="UP001054801">
    <property type="component" value="Chromosome"/>
</dbReference>
<keyword evidence="2" id="KW-0255">Endonuclease</keyword>
<gene>
    <name evidence="2" type="ORF">L2Y54_20665</name>
</gene>
<protein>
    <submittedName>
        <fullName evidence="2">Uma2 family endonuclease</fullName>
    </submittedName>
</protein>
<dbReference type="EMBL" id="CP091244">
    <property type="protein sequence ID" value="UJS24317.1"/>
    <property type="molecule type" value="Genomic_DNA"/>
</dbReference>
<keyword evidence="2" id="KW-0378">Hydrolase</keyword>
<feature type="domain" description="Putative restriction endonuclease" evidence="1">
    <location>
        <begin position="14"/>
        <end position="131"/>
    </location>
</feature>
<dbReference type="SUPFAM" id="SSF52980">
    <property type="entry name" value="Restriction endonuclease-like"/>
    <property type="match status" value="1"/>
</dbReference>
<reference evidence="2" key="1">
    <citation type="journal article" date="2022" name="Microorganisms">
        <title>Two New Species of Filamentous Sulfur Bacteria of the Genus Thiothrix, Thiothrix winogradskyi sp. nov. and 'Candidatus Thiothrix sulfatifontis' sp. nov.</title>
        <authorList>
            <person name="Ravin N.V."/>
            <person name="Rossetti S."/>
            <person name="Beletsky A.V."/>
            <person name="Kadnikov V.V."/>
            <person name="Rudenko T.S."/>
            <person name="Smolyakov D.D."/>
            <person name="Moskvitina M.I."/>
            <person name="Gureeva M.V."/>
            <person name="Mardanov A.V."/>
            <person name="Grabovich M.Y."/>
        </authorList>
    </citation>
    <scope>NUCLEOTIDE SEQUENCE</scope>
    <source>
        <strain evidence="2">CT3</strain>
    </source>
</reference>
<evidence type="ECO:0000259" key="1">
    <source>
        <dbReference type="Pfam" id="PF05685"/>
    </source>
</evidence>
<dbReference type="CDD" id="cd06260">
    <property type="entry name" value="DUF820-like"/>
    <property type="match status" value="1"/>
</dbReference>
<name>A0ABY3SXR5_9GAMM</name>
<dbReference type="InterPro" id="IPR011335">
    <property type="entry name" value="Restrct_endonuc-II-like"/>
</dbReference>